<gene>
    <name evidence="2" type="ORF">SAMN05660652_00303</name>
</gene>
<dbReference type="EMBL" id="FNCY01000001">
    <property type="protein sequence ID" value="SDG63198.1"/>
    <property type="molecule type" value="Genomic_DNA"/>
</dbReference>
<feature type="signal peptide" evidence="1">
    <location>
        <begin position="1"/>
        <end position="23"/>
    </location>
</feature>
<accession>A0A1G7VUI0</accession>
<keyword evidence="1" id="KW-0732">Signal</keyword>
<dbReference type="Gene3D" id="3.40.190.10">
    <property type="entry name" value="Periplasmic binding protein-like II"/>
    <property type="match status" value="2"/>
</dbReference>
<dbReference type="Proteomes" id="UP000198607">
    <property type="component" value="Unassembled WGS sequence"/>
</dbReference>
<organism evidence="2 3">
    <name type="scientific">Propionivibrio dicarboxylicus</name>
    <dbReference type="NCBI Taxonomy" id="83767"/>
    <lineage>
        <taxon>Bacteria</taxon>
        <taxon>Pseudomonadati</taxon>
        <taxon>Pseudomonadota</taxon>
        <taxon>Betaproteobacteria</taxon>
        <taxon>Rhodocyclales</taxon>
        <taxon>Rhodocyclaceae</taxon>
        <taxon>Propionivibrio</taxon>
    </lineage>
</organism>
<dbReference type="OrthoDB" id="8594082at2"/>
<dbReference type="SUPFAM" id="SSF53850">
    <property type="entry name" value="Periplasmic binding protein-like II"/>
    <property type="match status" value="1"/>
</dbReference>
<evidence type="ECO:0000256" key="1">
    <source>
        <dbReference type="SAM" id="SignalP"/>
    </source>
</evidence>
<reference evidence="2 3" key="1">
    <citation type="submission" date="2016-10" db="EMBL/GenBank/DDBJ databases">
        <authorList>
            <person name="de Groot N.N."/>
        </authorList>
    </citation>
    <scope>NUCLEOTIDE SEQUENCE [LARGE SCALE GENOMIC DNA]</scope>
    <source>
        <strain evidence="2 3">DSM 5885</strain>
    </source>
</reference>
<feature type="chain" id="PRO_5011512169" evidence="1">
    <location>
        <begin position="24"/>
        <end position="246"/>
    </location>
</feature>
<dbReference type="RefSeq" id="WP_091932350.1">
    <property type="nucleotide sequence ID" value="NZ_FNCY01000001.1"/>
</dbReference>
<evidence type="ECO:0000313" key="3">
    <source>
        <dbReference type="Proteomes" id="UP000198607"/>
    </source>
</evidence>
<evidence type="ECO:0000313" key="2">
    <source>
        <dbReference type="EMBL" id="SDG63198.1"/>
    </source>
</evidence>
<protein>
    <submittedName>
        <fullName evidence="2">Amino acid ABC transporter substrate-binding protein, PAAT family</fullName>
    </submittedName>
</protein>
<dbReference type="PANTHER" id="PTHR38834:SF3">
    <property type="entry name" value="SOLUTE-BINDING PROTEIN FAMILY 3_N-TERMINAL DOMAIN-CONTAINING PROTEIN"/>
    <property type="match status" value="1"/>
</dbReference>
<sequence length="246" mass="27146">MKALANGLFLVCVLLLASTMARGSTVLVLGNESMPWNGVVQGKPLGIVVEILNEAGKYGAPGFEFQLGLPWMRAQAEVLRRNGEPVALIPLSRTPERETRYRWIAELVPNQIRIATYAKATPPRTLDEARNLSVGLIRGHAAIEFLRRQGFSRIDDNAGDAEANIKKLLSGRVDAIADSRVVYRYHWRKIGALPEMLQEGPVVGNTIGIYIAAGPDFPAPLARKIADAIDVMRKNGKLQEIIDRWQ</sequence>
<keyword evidence="3" id="KW-1185">Reference proteome</keyword>
<dbReference type="PANTHER" id="PTHR38834">
    <property type="entry name" value="PERIPLASMIC SUBSTRATE BINDING PROTEIN FAMILY 3"/>
    <property type="match status" value="1"/>
</dbReference>
<dbReference type="STRING" id="83767.SAMN05660652_00303"/>
<dbReference type="AlphaFoldDB" id="A0A1G7VUI0"/>
<name>A0A1G7VUI0_9RHOO</name>
<proteinExistence type="predicted"/>